<proteinExistence type="predicted"/>
<accession>A0A9W4XPW8</accession>
<dbReference type="Proteomes" id="UP001152607">
    <property type="component" value="Unassembled WGS sequence"/>
</dbReference>
<dbReference type="EMBL" id="CAOQHR010000009">
    <property type="protein sequence ID" value="CAI6339318.1"/>
    <property type="molecule type" value="Genomic_DNA"/>
</dbReference>
<gene>
    <name evidence="1" type="ORF">PDIGIT_LOCUS12472</name>
</gene>
<evidence type="ECO:0000313" key="1">
    <source>
        <dbReference type="EMBL" id="CAI6339318.1"/>
    </source>
</evidence>
<name>A0A9W4XPW8_9PLEO</name>
<comment type="caution">
    <text evidence="1">The sequence shown here is derived from an EMBL/GenBank/DDBJ whole genome shotgun (WGS) entry which is preliminary data.</text>
</comment>
<dbReference type="AlphaFoldDB" id="A0A9W4XPW8"/>
<protein>
    <submittedName>
        <fullName evidence="1">Uncharacterized protein</fullName>
    </submittedName>
</protein>
<sequence length="225" mass="25234">MKRKKLKKLPKRKKTWRRVYTTAKEDFALDDKASDKSLIRSTCAVSKKSITIGDVGLDKIFKAIRDACKPAGTCVTDDIDIKGQFLGKGLTSEVDNIKVTLKPGGSYREVHHDKLLELLEAAVRKVAKCEQYTHKSPCSFTQGYCPNQEKTVTTCKTPSYWSVNLQTEKEAKHDSAPPTIEVNVSMKVVDDTICEDVFGKLEEFGGMCEIAFSFYPIEIYALHAK</sequence>
<keyword evidence="2" id="KW-1185">Reference proteome</keyword>
<reference evidence="1" key="1">
    <citation type="submission" date="2023-01" db="EMBL/GenBank/DDBJ databases">
        <authorList>
            <person name="Van Ghelder C."/>
            <person name="Rancurel C."/>
        </authorList>
    </citation>
    <scope>NUCLEOTIDE SEQUENCE</scope>
    <source>
        <strain evidence="1">CNCM I-4278</strain>
    </source>
</reference>
<organism evidence="1 2">
    <name type="scientific">Periconia digitata</name>
    <dbReference type="NCBI Taxonomy" id="1303443"/>
    <lineage>
        <taxon>Eukaryota</taxon>
        <taxon>Fungi</taxon>
        <taxon>Dikarya</taxon>
        <taxon>Ascomycota</taxon>
        <taxon>Pezizomycotina</taxon>
        <taxon>Dothideomycetes</taxon>
        <taxon>Pleosporomycetidae</taxon>
        <taxon>Pleosporales</taxon>
        <taxon>Massarineae</taxon>
        <taxon>Periconiaceae</taxon>
        <taxon>Periconia</taxon>
    </lineage>
</organism>
<dbReference type="OrthoDB" id="4704201at2759"/>
<evidence type="ECO:0000313" key="2">
    <source>
        <dbReference type="Proteomes" id="UP001152607"/>
    </source>
</evidence>